<dbReference type="InterPro" id="IPR003657">
    <property type="entry name" value="WRKY_dom"/>
</dbReference>
<proteinExistence type="evidence at transcript level"/>
<keyword evidence="3" id="KW-0238">DNA-binding</keyword>
<feature type="compositionally biased region" description="Basic residues" evidence="6">
    <location>
        <begin position="157"/>
        <end position="168"/>
    </location>
</feature>
<name>A0A650C2Z3_SANAL</name>
<dbReference type="Gene3D" id="2.20.25.80">
    <property type="entry name" value="WRKY domain"/>
    <property type="match status" value="1"/>
</dbReference>
<sequence length="343" mass="36939">MISSLRMMERKEEVKAEKNSIGLSTFPDPIMTSTSSGFALSSFFDLPSGDVVGGELMKSGDGGGGGSLGLVDLLGLQDFDPTAMFDSLQAAPPLVPPESTSEVLNAPATPNSSSISSSSTELATNDHEQQNNNKDKAADEADPENIDLDKSTNKQVGGKKKNQKRKREPRFAFMTKSEVDHLDDGYRWRKYGQKAVKNSPFPRSYYRCTSAACNVKKRVERSSDDSSVVITTYEGQHTHPCPVSPRLGYPPPPPPLKSTGFGASAAVSSSILPQRHSTSFHLSRSASSPTCSTTTTTNSSSLLTYCHEEGRLLDSSCEPGFSSSSFLSDYGLLEDIFGPPKED</sequence>
<feature type="compositionally biased region" description="Polar residues" evidence="6">
    <location>
        <begin position="98"/>
        <end position="111"/>
    </location>
</feature>
<evidence type="ECO:0000256" key="2">
    <source>
        <dbReference type="ARBA" id="ARBA00023015"/>
    </source>
</evidence>
<dbReference type="Pfam" id="PF03106">
    <property type="entry name" value="WRKY"/>
    <property type="match status" value="1"/>
</dbReference>
<feature type="region of interest" description="Disordered" evidence="6">
    <location>
        <begin position="89"/>
        <end position="170"/>
    </location>
</feature>
<dbReference type="GO" id="GO:0005634">
    <property type="term" value="C:nucleus"/>
    <property type="evidence" value="ECO:0007669"/>
    <property type="project" value="UniProtKB-SubCell"/>
</dbReference>
<keyword evidence="5" id="KW-0539">Nucleus</keyword>
<protein>
    <submittedName>
        <fullName evidence="8">WRKY transcription factor 33</fullName>
    </submittedName>
</protein>
<accession>A0A650C2Z3</accession>
<reference evidence="8" key="1">
    <citation type="journal article" date="2019" name="Int. J. Mol. Sci.">
        <title>Genome-Wide Characterization, Expression Profile Analysis of WRKY Family Genes in Santalum album and Functional Identification of Their Role in Abiotic Stress.</title>
        <authorList>
            <person name="Yan H."/>
            <person name="Li M."/>
            <person name="Xiong Y."/>
            <person name="Wu J."/>
            <person name="Teixeira da Silva J.A."/>
            <person name="Ma G."/>
        </authorList>
    </citation>
    <scope>NUCLEOTIDE SEQUENCE</scope>
</reference>
<dbReference type="InterPro" id="IPR036576">
    <property type="entry name" value="WRKY_dom_sf"/>
</dbReference>
<dbReference type="GO" id="GO:0043565">
    <property type="term" value="F:sequence-specific DNA binding"/>
    <property type="evidence" value="ECO:0007669"/>
    <property type="project" value="InterPro"/>
</dbReference>
<evidence type="ECO:0000256" key="3">
    <source>
        <dbReference type="ARBA" id="ARBA00023125"/>
    </source>
</evidence>
<dbReference type="SMART" id="SM00774">
    <property type="entry name" value="WRKY"/>
    <property type="match status" value="1"/>
</dbReference>
<organism evidence="8">
    <name type="scientific">Santalum album</name>
    <name type="common">Indian sandalwood</name>
    <dbReference type="NCBI Taxonomy" id="35974"/>
    <lineage>
        <taxon>Eukaryota</taxon>
        <taxon>Viridiplantae</taxon>
        <taxon>Streptophyta</taxon>
        <taxon>Embryophyta</taxon>
        <taxon>Tracheophyta</taxon>
        <taxon>Spermatophyta</taxon>
        <taxon>Magnoliopsida</taxon>
        <taxon>eudicotyledons</taxon>
        <taxon>Gunneridae</taxon>
        <taxon>Pentapetalae</taxon>
        <taxon>Santalales</taxon>
        <taxon>Santalaceae</taxon>
        <taxon>Santalum</taxon>
    </lineage>
</organism>
<evidence type="ECO:0000259" key="7">
    <source>
        <dbReference type="PROSITE" id="PS50811"/>
    </source>
</evidence>
<keyword evidence="2" id="KW-0805">Transcription regulation</keyword>
<dbReference type="SUPFAM" id="SSF118290">
    <property type="entry name" value="WRKY DNA-binding domain"/>
    <property type="match status" value="1"/>
</dbReference>
<dbReference type="PANTHER" id="PTHR31221">
    <property type="entry name" value="WRKY TRANSCRIPTION FACTOR PROTEIN 1-RELATED"/>
    <property type="match status" value="1"/>
</dbReference>
<comment type="subcellular location">
    <subcellularLocation>
        <location evidence="1">Nucleus</location>
    </subcellularLocation>
</comment>
<evidence type="ECO:0000313" key="8">
    <source>
        <dbReference type="EMBL" id="QGQ64056.1"/>
    </source>
</evidence>
<evidence type="ECO:0000256" key="1">
    <source>
        <dbReference type="ARBA" id="ARBA00004123"/>
    </source>
</evidence>
<dbReference type="InterPro" id="IPR044810">
    <property type="entry name" value="WRKY_plant"/>
</dbReference>
<feature type="compositionally biased region" description="Basic and acidic residues" evidence="6">
    <location>
        <begin position="124"/>
        <end position="139"/>
    </location>
</feature>
<dbReference type="PROSITE" id="PS50811">
    <property type="entry name" value="WRKY"/>
    <property type="match status" value="1"/>
</dbReference>
<feature type="domain" description="WRKY" evidence="7">
    <location>
        <begin position="177"/>
        <end position="242"/>
    </location>
</feature>
<keyword evidence="4" id="KW-0804">Transcription</keyword>
<evidence type="ECO:0000256" key="6">
    <source>
        <dbReference type="SAM" id="MobiDB-lite"/>
    </source>
</evidence>
<dbReference type="GO" id="GO:0003700">
    <property type="term" value="F:DNA-binding transcription factor activity"/>
    <property type="evidence" value="ECO:0007669"/>
    <property type="project" value="InterPro"/>
</dbReference>
<dbReference type="EMBL" id="MN335843">
    <property type="protein sequence ID" value="QGQ64056.1"/>
    <property type="molecule type" value="mRNA"/>
</dbReference>
<dbReference type="PANTHER" id="PTHR31221:SF334">
    <property type="entry name" value="WRKY TRANSCRIPTION FACTOR 57-RELATED"/>
    <property type="match status" value="1"/>
</dbReference>
<evidence type="ECO:0000256" key="4">
    <source>
        <dbReference type="ARBA" id="ARBA00023163"/>
    </source>
</evidence>
<evidence type="ECO:0000256" key="5">
    <source>
        <dbReference type="ARBA" id="ARBA00023242"/>
    </source>
</evidence>
<dbReference type="FunFam" id="2.20.25.80:FF:000003">
    <property type="entry name" value="WRKY transcription factor 57"/>
    <property type="match status" value="1"/>
</dbReference>
<dbReference type="AlphaFoldDB" id="A0A650C2Z3"/>